<feature type="region of interest" description="Disordered" evidence="1">
    <location>
        <begin position="566"/>
        <end position="829"/>
    </location>
</feature>
<accession>A0A8H4IM70</accession>
<evidence type="ECO:0000313" key="3">
    <source>
        <dbReference type="Proteomes" id="UP000572817"/>
    </source>
</evidence>
<feature type="compositionally biased region" description="Polar residues" evidence="1">
    <location>
        <begin position="765"/>
        <end position="799"/>
    </location>
</feature>
<sequence length="829" mass="91311">MTDGHAKRPPALQTSEMVNCADDPTASASVNPKGFRIEANKDGTVTEELPNSHFAEKLLNNWKHVTNAEDCIPEEYGFSRCDPTKWPRDVLIALSDLAEAAPGPDYFKVAQNFLEFHVKTDQKFTRYGRHGRNLQSKDIKEAISDVNLLKKAISTIMYQWPRKKHLLRSLNTQFRFGSENILPWPFDAVLAMVELVRYFGHENNDLFKFMKRIVFNFKERTSDENTVKHVVCEDVLKAIQQVNQLTESVQLDIPKSFIHSCASSHVESTITATEGGFEGAAAQDISATGQGTGHFQTVESTELPAQEALEDALRNSTAFEFITVDAILRDLATTDLEKISKGERMLEDGRTINIDPEYIDEGLSFLGEIKAGHSSSGLERTKQETEEEDVDDSDTRRQSSFLYPDRPSASIRDAIRHLYNNAKDHKGAAFGDALSGPTIMTDVVAGEGENCLNECIGEFWSWNKHHWSYSALEDNREAIIRLESYFNKRFCEIIGIPDIKPDQAFRMTTDVLPIVLKIVLDYNIQSLDELHRLLRAQISKRQSGGNYHWLTVTILLGLWKDLRAQSGTSDVPGPNTPTTVNAAPQRSRVRQLRESSTDATAPSPTKMPRTDDDKAAYNREMEVGQLNPTRTPLSFEQYSNRRKSRSTSSGAVAVDSASQDQLQDTSAHTPASQRLGGPTASNDTPIGAAHQPCSSGAAQDGHRERSAAATDHVTSQDSLASAFPGVDNTPPRIPSISTGHDAGRYIAGPLPRTPQPPATEERQGSGITPSNDSSAATEYTDTGSLAQVSRTEICNSTDGSPDGTAASPTSRELDQDDVNVPSTPCLDTL</sequence>
<organism evidence="2 3">
    <name type="scientific">Botryosphaeria dothidea</name>
    <dbReference type="NCBI Taxonomy" id="55169"/>
    <lineage>
        <taxon>Eukaryota</taxon>
        <taxon>Fungi</taxon>
        <taxon>Dikarya</taxon>
        <taxon>Ascomycota</taxon>
        <taxon>Pezizomycotina</taxon>
        <taxon>Dothideomycetes</taxon>
        <taxon>Dothideomycetes incertae sedis</taxon>
        <taxon>Botryosphaeriales</taxon>
        <taxon>Botryosphaeriaceae</taxon>
        <taxon>Botryosphaeria</taxon>
    </lineage>
</organism>
<dbReference type="OrthoDB" id="10689213at2759"/>
<comment type="caution">
    <text evidence="2">The sequence shown here is derived from an EMBL/GenBank/DDBJ whole genome shotgun (WGS) entry which is preliminary data.</text>
</comment>
<feature type="compositionally biased region" description="Polar residues" evidence="1">
    <location>
        <begin position="646"/>
        <end position="672"/>
    </location>
</feature>
<evidence type="ECO:0000313" key="2">
    <source>
        <dbReference type="EMBL" id="KAF4302917.1"/>
    </source>
</evidence>
<dbReference type="EMBL" id="WWBZ02000062">
    <property type="protein sequence ID" value="KAF4302917.1"/>
    <property type="molecule type" value="Genomic_DNA"/>
</dbReference>
<reference evidence="2" key="1">
    <citation type="submission" date="2020-04" db="EMBL/GenBank/DDBJ databases">
        <title>Genome Assembly and Annotation of Botryosphaeria dothidea sdau 11-99, a Latent Pathogen of Apple Fruit Ring Rot in China.</title>
        <authorList>
            <person name="Yu C."/>
            <person name="Diao Y."/>
            <person name="Lu Q."/>
            <person name="Zhao J."/>
            <person name="Cui S."/>
            <person name="Peng C."/>
            <person name="He B."/>
            <person name="Liu H."/>
        </authorList>
    </citation>
    <scope>NUCLEOTIDE SEQUENCE [LARGE SCALE GENOMIC DNA]</scope>
    <source>
        <strain evidence="2">Sdau11-99</strain>
    </source>
</reference>
<feature type="compositionally biased region" description="Basic and acidic residues" evidence="1">
    <location>
        <begin position="608"/>
        <end position="622"/>
    </location>
</feature>
<gene>
    <name evidence="2" type="ORF">GTA08_BOTSDO08629</name>
</gene>
<feature type="region of interest" description="Disordered" evidence="1">
    <location>
        <begin position="374"/>
        <end position="402"/>
    </location>
</feature>
<proteinExistence type="predicted"/>
<dbReference type="AlphaFoldDB" id="A0A8H4IM70"/>
<dbReference type="Proteomes" id="UP000572817">
    <property type="component" value="Unassembled WGS sequence"/>
</dbReference>
<keyword evidence="3" id="KW-1185">Reference proteome</keyword>
<evidence type="ECO:0000256" key="1">
    <source>
        <dbReference type="SAM" id="MobiDB-lite"/>
    </source>
</evidence>
<protein>
    <submittedName>
        <fullName evidence="2">Uncharacterized protein</fullName>
    </submittedName>
</protein>
<feature type="compositionally biased region" description="Polar residues" evidence="1">
    <location>
        <begin position="626"/>
        <end position="638"/>
    </location>
</feature>
<name>A0A8H4IM70_9PEZI</name>